<name>A0AA39GI53_SARSR</name>
<organism evidence="1 2">
    <name type="scientific">Sarocladium strictum</name>
    <name type="common">Black bundle disease fungus</name>
    <name type="synonym">Acremonium strictum</name>
    <dbReference type="NCBI Taxonomy" id="5046"/>
    <lineage>
        <taxon>Eukaryota</taxon>
        <taxon>Fungi</taxon>
        <taxon>Dikarya</taxon>
        <taxon>Ascomycota</taxon>
        <taxon>Pezizomycotina</taxon>
        <taxon>Sordariomycetes</taxon>
        <taxon>Hypocreomycetidae</taxon>
        <taxon>Hypocreales</taxon>
        <taxon>Sarocladiaceae</taxon>
        <taxon>Sarocladium</taxon>
    </lineage>
</organism>
<reference evidence="1" key="1">
    <citation type="submission" date="2022-10" db="EMBL/GenBank/DDBJ databases">
        <title>Determination and structural analysis of whole genome sequence of Sarocladium strictum F4-1.</title>
        <authorList>
            <person name="Hu L."/>
            <person name="Jiang Y."/>
        </authorList>
    </citation>
    <scope>NUCLEOTIDE SEQUENCE</scope>
    <source>
        <strain evidence="1">F4-1</strain>
    </source>
</reference>
<gene>
    <name evidence="1" type="ORF">NLU13_5262</name>
</gene>
<sequence>MARPYCSHRAYLNPNEQVQLAMRRNTANYTRWSLLYDRLPSGPSLDGAIPFFRREVWPYLVYHYVSGTLTEGIKEVLGLSDPYTVAYSREDFFLKTSSLFSETYRDFVRARCAWYEDSDLGVRGWGWGHHEEDKAALYPLSQSKDS</sequence>
<dbReference type="Proteomes" id="UP001175261">
    <property type="component" value="Unassembled WGS sequence"/>
</dbReference>
<proteinExistence type="predicted"/>
<accession>A0AA39GI53</accession>
<protein>
    <submittedName>
        <fullName evidence="1">Uncharacterized protein</fullName>
    </submittedName>
</protein>
<evidence type="ECO:0000313" key="2">
    <source>
        <dbReference type="Proteomes" id="UP001175261"/>
    </source>
</evidence>
<comment type="caution">
    <text evidence="1">The sequence shown here is derived from an EMBL/GenBank/DDBJ whole genome shotgun (WGS) entry which is preliminary data.</text>
</comment>
<keyword evidence="2" id="KW-1185">Reference proteome</keyword>
<evidence type="ECO:0000313" key="1">
    <source>
        <dbReference type="EMBL" id="KAK0386949.1"/>
    </source>
</evidence>
<dbReference type="EMBL" id="JAPDFR010000004">
    <property type="protein sequence ID" value="KAK0386949.1"/>
    <property type="molecule type" value="Genomic_DNA"/>
</dbReference>
<dbReference type="AlphaFoldDB" id="A0AA39GI53"/>